<dbReference type="RefSeq" id="WP_247810405.1">
    <property type="nucleotide sequence ID" value="NZ_CP095855.1"/>
</dbReference>
<dbReference type="InterPro" id="IPR018490">
    <property type="entry name" value="cNMP-bd_dom_sf"/>
</dbReference>
<dbReference type="Gene3D" id="2.60.120.10">
    <property type="entry name" value="Jelly Rolls"/>
    <property type="match status" value="1"/>
</dbReference>
<dbReference type="EMBL" id="CP095855">
    <property type="protein sequence ID" value="UPK68064.1"/>
    <property type="molecule type" value="Genomic_DNA"/>
</dbReference>
<reference evidence="1 2" key="1">
    <citation type="submission" date="2022-04" db="EMBL/GenBank/DDBJ databases">
        <title>The arsenic-methylating capacity of Chitinophaga filiformis YT5 during chitin decomposition.</title>
        <authorList>
            <person name="Chen G."/>
            <person name="Liang Y."/>
        </authorList>
    </citation>
    <scope>NUCLEOTIDE SEQUENCE [LARGE SCALE GENOMIC DNA]</scope>
    <source>
        <strain evidence="1 2">YT5</strain>
    </source>
</reference>
<proteinExistence type="predicted"/>
<keyword evidence="2" id="KW-1185">Reference proteome</keyword>
<evidence type="ECO:0000313" key="2">
    <source>
        <dbReference type="Proteomes" id="UP000830198"/>
    </source>
</evidence>
<evidence type="ECO:0008006" key="3">
    <source>
        <dbReference type="Google" id="ProtNLM"/>
    </source>
</evidence>
<protein>
    <recommendedName>
        <fullName evidence="3">cAMP-binding domain of CRP or a regulatory subunit of cAMP-dependent protein kinases</fullName>
    </recommendedName>
</protein>
<accession>A0ABY4HY47</accession>
<dbReference type="SUPFAM" id="SSF51206">
    <property type="entry name" value="cAMP-binding domain-like"/>
    <property type="match status" value="1"/>
</dbReference>
<gene>
    <name evidence="1" type="ORF">MYF79_24230</name>
</gene>
<evidence type="ECO:0000313" key="1">
    <source>
        <dbReference type="EMBL" id="UPK68064.1"/>
    </source>
</evidence>
<organism evidence="1 2">
    <name type="scientific">Chitinophaga filiformis</name>
    <name type="common">Myxococcus filiformis</name>
    <name type="synonym">Flexibacter filiformis</name>
    <dbReference type="NCBI Taxonomy" id="104663"/>
    <lineage>
        <taxon>Bacteria</taxon>
        <taxon>Pseudomonadati</taxon>
        <taxon>Bacteroidota</taxon>
        <taxon>Chitinophagia</taxon>
        <taxon>Chitinophagales</taxon>
        <taxon>Chitinophagaceae</taxon>
        <taxon>Chitinophaga</taxon>
    </lineage>
</organism>
<dbReference type="InterPro" id="IPR014710">
    <property type="entry name" value="RmlC-like_jellyroll"/>
</dbReference>
<sequence>MDESHRHSLFMIEQLAKLWPISREFREYLLKEPAISIVPNKAILHFQNTVPLYLWFIVKGTIRRKVKSPRTHKYETDFFWFPGQLIGIESVFWTEERADVLLDAVEDTVLITFTHHQFSQVAERFPRDAAMLSRLLTSSYMQRIEELRYDLKYLTHSERYQKLAARFERLLTLVTIEDLADYLGMSRYSLMRQRKLIKSRKGGKAKSS</sequence>
<name>A0ABY4HY47_CHIFI</name>
<dbReference type="Proteomes" id="UP000830198">
    <property type="component" value="Chromosome"/>
</dbReference>